<proteinExistence type="predicted"/>
<dbReference type="EMBL" id="BARU01016464">
    <property type="protein sequence ID" value="GAH60991.1"/>
    <property type="molecule type" value="Genomic_DNA"/>
</dbReference>
<name>X1GSY3_9ZZZZ</name>
<sequence>MEQNSFNIHANKNGNIFRKKIEKKYPETIYVNMQLMIDKYMRPWVDNFEKAFKLLDEANEYNIVILLKADSCVVEEKSIKIQNLKKTMIVDK</sequence>
<comment type="caution">
    <text evidence="1">The sequence shown here is derived from an EMBL/GenBank/DDBJ whole genome shotgun (WGS) entry which is preliminary data.</text>
</comment>
<reference evidence="1" key="1">
    <citation type="journal article" date="2014" name="Front. Microbiol.">
        <title>High frequency of phylogenetically diverse reductive dehalogenase-homologous genes in deep subseafloor sedimentary metagenomes.</title>
        <authorList>
            <person name="Kawai M."/>
            <person name="Futagami T."/>
            <person name="Toyoda A."/>
            <person name="Takaki Y."/>
            <person name="Nishi S."/>
            <person name="Hori S."/>
            <person name="Arai W."/>
            <person name="Tsubouchi T."/>
            <person name="Morono Y."/>
            <person name="Uchiyama I."/>
            <person name="Ito T."/>
            <person name="Fujiyama A."/>
            <person name="Inagaki F."/>
            <person name="Takami H."/>
        </authorList>
    </citation>
    <scope>NUCLEOTIDE SEQUENCE</scope>
    <source>
        <strain evidence="1">Expedition CK06-06</strain>
    </source>
</reference>
<accession>X1GSY3</accession>
<gene>
    <name evidence="1" type="ORF">S03H2_27357</name>
</gene>
<organism evidence="1">
    <name type="scientific">marine sediment metagenome</name>
    <dbReference type="NCBI Taxonomy" id="412755"/>
    <lineage>
        <taxon>unclassified sequences</taxon>
        <taxon>metagenomes</taxon>
        <taxon>ecological metagenomes</taxon>
    </lineage>
</organism>
<protein>
    <submittedName>
        <fullName evidence="1">Uncharacterized protein</fullName>
    </submittedName>
</protein>
<dbReference type="AlphaFoldDB" id="X1GSY3"/>
<evidence type="ECO:0000313" key="1">
    <source>
        <dbReference type="EMBL" id="GAH60991.1"/>
    </source>
</evidence>